<dbReference type="OrthoDB" id="3800936at2759"/>
<keyword evidence="3" id="KW-0677">Repeat</keyword>
<dbReference type="InterPro" id="IPR000504">
    <property type="entry name" value="RRM_dom"/>
</dbReference>
<reference evidence="9" key="1">
    <citation type="submission" date="2020-07" db="EMBL/GenBank/DDBJ databases">
        <title>The High-quality genome of the commercially important snow crab, Chionoecetes opilio.</title>
        <authorList>
            <person name="Jeong J.-H."/>
            <person name="Ryu S."/>
        </authorList>
    </citation>
    <scope>NUCLEOTIDE SEQUENCE</scope>
    <source>
        <strain evidence="9">MADBK_172401_WGS</strain>
        <tissue evidence="9">Digestive gland</tissue>
    </source>
</reference>
<feature type="transmembrane region" description="Helical" evidence="7">
    <location>
        <begin position="276"/>
        <end position="300"/>
    </location>
</feature>
<sequence>MTSGQDSCGNAGTPAQPSPALQHLLERTKYPLVQENGHRRYGPPPDWEGPPPPKGCEVYVAKIPRDMFEDELVPVMERAGRLYEMRLMQDHEAANRGYGFVQYCSLPEAETALRILKDVEVRPKRNLGVSRSVDNNRLFVGGIPKTCSREEVFEEMRRVTEGVVKVILYPCINDRTKNRGYAFVEYTSHKAALMARRKLFSGRQQLWGAEVKVDWAEPEHSVDSDTMAKLHFDHTPPSPLIIIIIITITTIIITIIIIIIITTIIIIIIIIIITTIIIIIIIIIITTIIIIIIIIITIIITPSSSPSYYIYRLLHLQVRVLYVRNLALRTTEDDIRSLCEGIASGVERVKKQKDYAFVHFSSREKAENAKELLNGRLVDGCELEVSWAKPVKNREEYHLKKAQGRQMVGGVNVPQPGYLQHLSYTGEPVMVVPHMRKAAGTHALHLPHQTLPPHTQTMEATLLNLQAAQAASFLSAEAHHLKAPSEYGGVPDGGEGHTGHRGPPGFRAQRVPGAARPAPQPGPPRHPHSRPQYFMPAPQYFMPAPQTMATAPPPQAITAIASQPYLYQASPALAGYEGINPYLQAAFYQQALLTQPAMATLDRQGHRYAAND</sequence>
<dbReference type="Proteomes" id="UP000770661">
    <property type="component" value="Unassembled WGS sequence"/>
</dbReference>
<name>A0A8J5CMK9_CHIOP</name>
<evidence type="ECO:0000256" key="5">
    <source>
        <dbReference type="PROSITE-ProRule" id="PRU00176"/>
    </source>
</evidence>
<evidence type="ECO:0000256" key="1">
    <source>
        <dbReference type="ARBA" id="ARBA00004496"/>
    </source>
</evidence>
<evidence type="ECO:0000313" key="9">
    <source>
        <dbReference type="EMBL" id="KAG0726003.1"/>
    </source>
</evidence>
<keyword evidence="10" id="KW-1185">Reference proteome</keyword>
<dbReference type="PROSITE" id="PS50102">
    <property type="entry name" value="RRM"/>
    <property type="match status" value="3"/>
</dbReference>
<dbReference type="PANTHER" id="PTHR21245">
    <property type="entry name" value="HETEROGENEOUS NUCLEAR RIBONUCLEOPROTEIN"/>
    <property type="match status" value="1"/>
</dbReference>
<dbReference type="Pfam" id="PF00076">
    <property type="entry name" value="RRM_1"/>
    <property type="match status" value="3"/>
</dbReference>
<feature type="region of interest" description="Disordered" evidence="6">
    <location>
        <begin position="1"/>
        <end position="24"/>
    </location>
</feature>
<feature type="domain" description="RRM" evidence="8">
    <location>
        <begin position="319"/>
        <end position="390"/>
    </location>
</feature>
<feature type="domain" description="RRM" evidence="8">
    <location>
        <begin position="136"/>
        <end position="218"/>
    </location>
</feature>
<dbReference type="CDD" id="cd12250">
    <property type="entry name" value="RRM2_hnRNPR_like"/>
    <property type="match status" value="1"/>
</dbReference>
<accession>A0A8J5CMK9</accession>
<dbReference type="InterPro" id="IPR012677">
    <property type="entry name" value="Nucleotide-bd_a/b_plait_sf"/>
</dbReference>
<proteinExistence type="predicted"/>
<feature type="domain" description="RRM" evidence="8">
    <location>
        <begin position="56"/>
        <end position="134"/>
    </location>
</feature>
<dbReference type="SUPFAM" id="SSF54928">
    <property type="entry name" value="RNA-binding domain, RBD"/>
    <property type="match status" value="2"/>
</dbReference>
<protein>
    <submittedName>
        <fullName evidence="9">APOBEC1 complementation factor</fullName>
    </submittedName>
</protein>
<keyword evidence="2" id="KW-0963">Cytoplasm</keyword>
<evidence type="ECO:0000313" key="10">
    <source>
        <dbReference type="Proteomes" id="UP000770661"/>
    </source>
</evidence>
<dbReference type="GO" id="GO:0003723">
    <property type="term" value="F:RNA binding"/>
    <property type="evidence" value="ECO:0007669"/>
    <property type="project" value="UniProtKB-UniRule"/>
</dbReference>
<feature type="region of interest" description="Disordered" evidence="6">
    <location>
        <begin position="485"/>
        <end position="532"/>
    </location>
</feature>
<keyword evidence="7" id="KW-0812">Transmembrane</keyword>
<keyword evidence="7" id="KW-1133">Transmembrane helix</keyword>
<dbReference type="SMART" id="SM00360">
    <property type="entry name" value="RRM"/>
    <property type="match status" value="3"/>
</dbReference>
<organism evidence="9 10">
    <name type="scientific">Chionoecetes opilio</name>
    <name type="common">Atlantic snow crab</name>
    <name type="synonym">Cancer opilio</name>
    <dbReference type="NCBI Taxonomy" id="41210"/>
    <lineage>
        <taxon>Eukaryota</taxon>
        <taxon>Metazoa</taxon>
        <taxon>Ecdysozoa</taxon>
        <taxon>Arthropoda</taxon>
        <taxon>Crustacea</taxon>
        <taxon>Multicrustacea</taxon>
        <taxon>Malacostraca</taxon>
        <taxon>Eumalacostraca</taxon>
        <taxon>Eucarida</taxon>
        <taxon>Decapoda</taxon>
        <taxon>Pleocyemata</taxon>
        <taxon>Brachyura</taxon>
        <taxon>Eubrachyura</taxon>
        <taxon>Majoidea</taxon>
        <taxon>Majidae</taxon>
        <taxon>Chionoecetes</taxon>
    </lineage>
</organism>
<dbReference type="EMBL" id="JACEEZ010004965">
    <property type="protein sequence ID" value="KAG0726003.1"/>
    <property type="molecule type" value="Genomic_DNA"/>
</dbReference>
<dbReference type="InterPro" id="IPR006535">
    <property type="entry name" value="HnRNP_R/Q_splicing_fac"/>
</dbReference>
<evidence type="ECO:0000259" key="8">
    <source>
        <dbReference type="PROSITE" id="PS50102"/>
    </source>
</evidence>
<comment type="subcellular location">
    <subcellularLocation>
        <location evidence="1">Cytoplasm</location>
    </subcellularLocation>
</comment>
<feature type="compositionally biased region" description="Polar residues" evidence="6">
    <location>
        <begin position="1"/>
        <end position="15"/>
    </location>
</feature>
<evidence type="ECO:0000256" key="3">
    <source>
        <dbReference type="ARBA" id="ARBA00022737"/>
    </source>
</evidence>
<dbReference type="AlphaFoldDB" id="A0A8J5CMK9"/>
<comment type="caution">
    <text evidence="9">The sequence shown here is derived from an EMBL/GenBank/DDBJ whole genome shotgun (WGS) entry which is preliminary data.</text>
</comment>
<dbReference type="GO" id="GO:0005737">
    <property type="term" value="C:cytoplasm"/>
    <property type="evidence" value="ECO:0007669"/>
    <property type="project" value="UniProtKB-SubCell"/>
</dbReference>
<dbReference type="NCBIfam" id="TIGR01648">
    <property type="entry name" value="hnRNP-R-Q"/>
    <property type="match status" value="1"/>
</dbReference>
<feature type="compositionally biased region" description="Low complexity" evidence="6">
    <location>
        <begin position="507"/>
        <end position="517"/>
    </location>
</feature>
<dbReference type="Gene3D" id="3.30.70.330">
    <property type="match status" value="3"/>
</dbReference>
<dbReference type="CDD" id="cd12249">
    <property type="entry name" value="RRM1_hnRNPR_like"/>
    <property type="match status" value="1"/>
</dbReference>
<keyword evidence="4 5" id="KW-0694">RNA-binding</keyword>
<gene>
    <name evidence="9" type="primary">A1CF</name>
    <name evidence="9" type="ORF">GWK47_037491</name>
</gene>
<evidence type="ECO:0000256" key="2">
    <source>
        <dbReference type="ARBA" id="ARBA00022490"/>
    </source>
</evidence>
<keyword evidence="7" id="KW-0472">Membrane</keyword>
<feature type="transmembrane region" description="Helical" evidence="7">
    <location>
        <begin position="240"/>
        <end position="269"/>
    </location>
</feature>
<dbReference type="FunFam" id="3.30.70.330:FF:000022">
    <property type="entry name" value="APOBEC1 complementation factor isoform X1"/>
    <property type="match status" value="1"/>
</dbReference>
<evidence type="ECO:0000256" key="4">
    <source>
        <dbReference type="ARBA" id="ARBA00022884"/>
    </source>
</evidence>
<evidence type="ECO:0000256" key="6">
    <source>
        <dbReference type="SAM" id="MobiDB-lite"/>
    </source>
</evidence>
<dbReference type="InterPro" id="IPR035979">
    <property type="entry name" value="RBD_domain_sf"/>
</dbReference>
<evidence type="ECO:0000256" key="7">
    <source>
        <dbReference type="SAM" id="Phobius"/>
    </source>
</evidence>